<dbReference type="AlphaFoldDB" id="A0AAV2YSP2"/>
<dbReference type="InterPro" id="IPR009030">
    <property type="entry name" value="Growth_fac_rcpt_cys_sf"/>
</dbReference>
<proteinExistence type="predicted"/>
<protein>
    <submittedName>
        <fullName evidence="1">Uncharacterized protein</fullName>
    </submittedName>
</protein>
<dbReference type="PANTHER" id="PTHR47236:SF4">
    <property type="entry name" value="GENE 9195-RELATED"/>
    <property type="match status" value="1"/>
</dbReference>
<sequence>MTGYYTTTFPFLHGSHSQRHASPQQTKCEPGFYCVQGVRTACPAGSFGNTSGLSTSSCSGLCPLGYYCPGGTNQPVPCPEGTYGATKGLQDARCTDLCPIGFYCESATVTPNPCPSGTFGRVRGLTSRDCSANCTMTTDRGYYCPLATTTPTPCGSVSVYCPTGSRLPVTVTTGYYTVWQTFASSARDDSTVEDGYLDGGALASINQTTRVAQRICEAGSYCINGVKRLCPPGVYGSQSGLATALCSGACPAGYFCQIGSSDYASSPCLDATLYCRQGSSVPSTVSTGYFTVTGNRNTRIDQTICPPGSYCTGGVAYLCPAGTYGDKQGLSTPACSGWCQDGYICPEGSTSVTQSPCPAGTYSQNGLFCSPCLPGYWCEDGSPDPKQHECGADDLYCPLGSDSASVVLDGYFAVGQTVSTHTTQQQCTLQTVAHIPQCPMRTAGANSDA</sequence>
<organism evidence="1 2">
    <name type="scientific">Lagenidium giganteum</name>
    <dbReference type="NCBI Taxonomy" id="4803"/>
    <lineage>
        <taxon>Eukaryota</taxon>
        <taxon>Sar</taxon>
        <taxon>Stramenopiles</taxon>
        <taxon>Oomycota</taxon>
        <taxon>Peronosporomycetes</taxon>
        <taxon>Pythiales</taxon>
        <taxon>Pythiaceae</taxon>
    </lineage>
</organism>
<keyword evidence="2" id="KW-1185">Reference proteome</keyword>
<comment type="caution">
    <text evidence="1">The sequence shown here is derived from an EMBL/GenBank/DDBJ whole genome shotgun (WGS) entry which is preliminary data.</text>
</comment>
<dbReference type="PANTHER" id="PTHR47236">
    <property type="entry name" value="GENE, 32742-RELATED-RELATED"/>
    <property type="match status" value="1"/>
</dbReference>
<evidence type="ECO:0000313" key="2">
    <source>
        <dbReference type="Proteomes" id="UP001146120"/>
    </source>
</evidence>
<accession>A0AAV2YSP2</accession>
<evidence type="ECO:0000313" key="1">
    <source>
        <dbReference type="EMBL" id="DAZ95639.1"/>
    </source>
</evidence>
<dbReference type="Proteomes" id="UP001146120">
    <property type="component" value="Unassembled WGS sequence"/>
</dbReference>
<dbReference type="EMBL" id="DAKRPA010000196">
    <property type="protein sequence ID" value="DAZ95639.1"/>
    <property type="molecule type" value="Genomic_DNA"/>
</dbReference>
<reference evidence="1" key="1">
    <citation type="submission" date="2022-11" db="EMBL/GenBank/DDBJ databases">
        <authorList>
            <person name="Morgan W.R."/>
            <person name="Tartar A."/>
        </authorList>
    </citation>
    <scope>NUCLEOTIDE SEQUENCE</scope>
    <source>
        <strain evidence="1">ARSEF 373</strain>
    </source>
</reference>
<gene>
    <name evidence="1" type="ORF">N0F65_002268</name>
</gene>
<name>A0AAV2YSP2_9STRA</name>
<dbReference type="SUPFAM" id="SSF57184">
    <property type="entry name" value="Growth factor receptor domain"/>
    <property type="match status" value="1"/>
</dbReference>
<dbReference type="SMART" id="SM01411">
    <property type="entry name" value="Ephrin_rec_like"/>
    <property type="match status" value="5"/>
</dbReference>
<reference evidence="1" key="2">
    <citation type="journal article" date="2023" name="Microbiol Resour">
        <title>Decontamination and Annotation of the Draft Genome Sequence of the Oomycete Lagenidium giganteum ARSEF 373.</title>
        <authorList>
            <person name="Morgan W.R."/>
            <person name="Tartar A."/>
        </authorList>
    </citation>
    <scope>NUCLEOTIDE SEQUENCE</scope>
    <source>
        <strain evidence="1">ARSEF 373</strain>
    </source>
</reference>